<name>A0A4Y6PU77_PERCE</name>
<dbReference type="Pfam" id="PF08308">
    <property type="entry name" value="PEGA"/>
    <property type="match status" value="1"/>
</dbReference>
<feature type="signal peptide" evidence="1">
    <location>
        <begin position="1"/>
        <end position="23"/>
    </location>
</feature>
<sequence length="309" mass="31808">MNRGSVACAVALLIALGPLGAGAEESASLEQFRAHVKQAVEHRKAGDLRQAIAEFEKARAIADHPKFALAVGRIYEQIGDCGAAKAEFERGRDDGRASGKLRKKFDEALGANAACVDRGELAVECAPEEAEVAVGEQSETCPATFTLPAGEHQVRVSAPGRVAQTVTVSVEPAGQHRRKVELGTPWQKPAVTYTKYGAIGLGGALILGGIISDASASSRQDELAAASADGDVRRAEALAAEADSAQGRTVALYTVGALFAAGGAALWVYDAEVEAWLGGGDAVGAKGDSQGAQVGVSTNGTGVWGTVRW</sequence>
<evidence type="ECO:0000313" key="4">
    <source>
        <dbReference type="Proteomes" id="UP000315995"/>
    </source>
</evidence>
<keyword evidence="1" id="KW-0732">Signal</keyword>
<proteinExistence type="predicted"/>
<feature type="chain" id="PRO_5030106445" evidence="1">
    <location>
        <begin position="24"/>
        <end position="309"/>
    </location>
</feature>
<dbReference type="RefSeq" id="WP_141198273.1">
    <property type="nucleotide sequence ID" value="NZ_CP041186.1"/>
</dbReference>
<dbReference type="AlphaFoldDB" id="A0A4Y6PU77"/>
<evidence type="ECO:0000259" key="2">
    <source>
        <dbReference type="Pfam" id="PF08308"/>
    </source>
</evidence>
<keyword evidence="4" id="KW-1185">Reference proteome</keyword>
<dbReference type="InterPro" id="IPR013229">
    <property type="entry name" value="PEGA"/>
</dbReference>
<feature type="domain" description="PEGA" evidence="2">
    <location>
        <begin position="119"/>
        <end position="176"/>
    </location>
</feature>
<gene>
    <name evidence="3" type="ORF">FIV42_13865</name>
</gene>
<reference evidence="3 4" key="1">
    <citation type="submission" date="2019-06" db="EMBL/GenBank/DDBJ databases">
        <title>Persicimonas caeni gen. nov., sp. nov., a predatory bacterium isolated from solar saltern.</title>
        <authorList>
            <person name="Wang S."/>
        </authorList>
    </citation>
    <scope>NUCLEOTIDE SEQUENCE [LARGE SCALE GENOMIC DNA]</scope>
    <source>
        <strain evidence="3 4">YN101</strain>
    </source>
</reference>
<dbReference type="SUPFAM" id="SSF48452">
    <property type="entry name" value="TPR-like"/>
    <property type="match status" value="1"/>
</dbReference>
<protein>
    <submittedName>
        <fullName evidence="3">PEGA domain-containing protein</fullName>
    </submittedName>
</protein>
<accession>A0A4Y6PU77</accession>
<dbReference type="Proteomes" id="UP000315995">
    <property type="component" value="Chromosome"/>
</dbReference>
<accession>A0A5B8Y5T8</accession>
<organism evidence="3 4">
    <name type="scientific">Persicimonas caeni</name>
    <dbReference type="NCBI Taxonomy" id="2292766"/>
    <lineage>
        <taxon>Bacteria</taxon>
        <taxon>Deltaproteobacteria</taxon>
        <taxon>Bradymonadales</taxon>
        <taxon>Bradymonadaceae</taxon>
        <taxon>Persicimonas</taxon>
    </lineage>
</organism>
<evidence type="ECO:0000256" key="1">
    <source>
        <dbReference type="SAM" id="SignalP"/>
    </source>
</evidence>
<dbReference type="EMBL" id="CP041186">
    <property type="protein sequence ID" value="QDG51793.1"/>
    <property type="molecule type" value="Genomic_DNA"/>
</dbReference>
<evidence type="ECO:0000313" key="3">
    <source>
        <dbReference type="EMBL" id="QDG51793.1"/>
    </source>
</evidence>
<dbReference type="Gene3D" id="1.25.40.10">
    <property type="entry name" value="Tetratricopeptide repeat domain"/>
    <property type="match status" value="1"/>
</dbReference>
<dbReference type="InterPro" id="IPR011990">
    <property type="entry name" value="TPR-like_helical_dom_sf"/>
</dbReference>